<proteinExistence type="predicted"/>
<organism evidence="2">
    <name type="scientific">Anguilla anguilla</name>
    <name type="common">European freshwater eel</name>
    <name type="synonym">Muraena anguilla</name>
    <dbReference type="NCBI Taxonomy" id="7936"/>
    <lineage>
        <taxon>Eukaryota</taxon>
        <taxon>Metazoa</taxon>
        <taxon>Chordata</taxon>
        <taxon>Craniata</taxon>
        <taxon>Vertebrata</taxon>
        <taxon>Euteleostomi</taxon>
        <taxon>Actinopterygii</taxon>
        <taxon>Neopterygii</taxon>
        <taxon>Teleostei</taxon>
        <taxon>Anguilliformes</taxon>
        <taxon>Anguillidae</taxon>
        <taxon>Anguilla</taxon>
    </lineage>
</organism>
<evidence type="ECO:0000256" key="1">
    <source>
        <dbReference type="SAM" id="MobiDB-lite"/>
    </source>
</evidence>
<dbReference type="AlphaFoldDB" id="A0A0E9WHW8"/>
<reference evidence="2" key="1">
    <citation type="submission" date="2014-11" db="EMBL/GenBank/DDBJ databases">
        <authorList>
            <person name="Amaro Gonzalez C."/>
        </authorList>
    </citation>
    <scope>NUCLEOTIDE SEQUENCE</scope>
</reference>
<accession>A0A0E9WHW8</accession>
<evidence type="ECO:0000313" key="2">
    <source>
        <dbReference type="EMBL" id="JAH89866.1"/>
    </source>
</evidence>
<reference evidence="2" key="2">
    <citation type="journal article" date="2015" name="Fish Shellfish Immunol.">
        <title>Early steps in the European eel (Anguilla anguilla)-Vibrio vulnificus interaction in the gills: Role of the RtxA13 toxin.</title>
        <authorList>
            <person name="Callol A."/>
            <person name="Pajuelo D."/>
            <person name="Ebbesson L."/>
            <person name="Teles M."/>
            <person name="MacKenzie S."/>
            <person name="Amaro C."/>
        </authorList>
    </citation>
    <scope>NUCLEOTIDE SEQUENCE</scope>
</reference>
<protein>
    <submittedName>
        <fullName evidence="2">Uncharacterized protein</fullName>
    </submittedName>
</protein>
<feature type="region of interest" description="Disordered" evidence="1">
    <location>
        <begin position="1"/>
        <end position="39"/>
    </location>
</feature>
<name>A0A0E9WHW8_ANGAN</name>
<dbReference type="EMBL" id="GBXM01018711">
    <property type="protein sequence ID" value="JAH89866.1"/>
    <property type="molecule type" value="Transcribed_RNA"/>
</dbReference>
<sequence>MRIHPSGVPPLLATSETGVLSPVGGSPKQGGGLQSVSVL</sequence>